<dbReference type="InterPro" id="IPR008906">
    <property type="entry name" value="HATC_C_dom"/>
</dbReference>
<sequence length="197" mass="21964">MINNAKLSEVATLSGLCQTLVETGKNSMYALVERVCRLLLTLPVSTATTERGFSAMKIFKNRLRNKMSDENLANSMVIYIEKEIADKFDSESIIEEFKGLKGKYSTSKHVKLFLKHFNSKLKQTRCMVGCIQCGTRDNPCRCKVVGPTLAFVAFAAAALVEWPVGAVVYIFKHVKGRRIMAHPATVVFPKVSRCIPI</sequence>
<dbReference type="STRING" id="35608.A0A2U1PMN5"/>
<accession>A0A2U1PMN5</accession>
<keyword evidence="4" id="KW-1185">Reference proteome</keyword>
<protein>
    <recommendedName>
        <fullName evidence="2">HAT C-terminal dimerisation domain-containing protein</fullName>
    </recommendedName>
</protein>
<keyword evidence="1" id="KW-1133">Transmembrane helix</keyword>
<comment type="caution">
    <text evidence="3">The sequence shown here is derived from an EMBL/GenBank/DDBJ whole genome shotgun (WGS) entry which is preliminary data.</text>
</comment>
<dbReference type="Pfam" id="PF05699">
    <property type="entry name" value="Dimer_Tnp_hAT"/>
    <property type="match status" value="1"/>
</dbReference>
<name>A0A2U1PMN5_ARTAN</name>
<evidence type="ECO:0000313" key="4">
    <source>
        <dbReference type="Proteomes" id="UP000245207"/>
    </source>
</evidence>
<dbReference type="Proteomes" id="UP000245207">
    <property type="component" value="Unassembled WGS sequence"/>
</dbReference>
<evidence type="ECO:0000313" key="3">
    <source>
        <dbReference type="EMBL" id="PWA87015.1"/>
    </source>
</evidence>
<dbReference type="PANTHER" id="PTHR34673">
    <property type="entry name" value="COLD-REGULATED PROTEIN"/>
    <property type="match status" value="1"/>
</dbReference>
<keyword evidence="1" id="KW-0472">Membrane</keyword>
<proteinExistence type="predicted"/>
<dbReference type="PANTHER" id="PTHR34673:SF1">
    <property type="entry name" value="COLD-REGULATED PROTEIN"/>
    <property type="match status" value="1"/>
</dbReference>
<reference evidence="3 4" key="1">
    <citation type="journal article" date="2018" name="Mol. Plant">
        <title>The genome of Artemisia annua provides insight into the evolution of Asteraceae family and artemisinin biosynthesis.</title>
        <authorList>
            <person name="Shen Q."/>
            <person name="Zhang L."/>
            <person name="Liao Z."/>
            <person name="Wang S."/>
            <person name="Yan T."/>
            <person name="Shi P."/>
            <person name="Liu M."/>
            <person name="Fu X."/>
            <person name="Pan Q."/>
            <person name="Wang Y."/>
            <person name="Lv Z."/>
            <person name="Lu X."/>
            <person name="Zhang F."/>
            <person name="Jiang W."/>
            <person name="Ma Y."/>
            <person name="Chen M."/>
            <person name="Hao X."/>
            <person name="Li L."/>
            <person name="Tang Y."/>
            <person name="Lv G."/>
            <person name="Zhou Y."/>
            <person name="Sun X."/>
            <person name="Brodelius P.E."/>
            <person name="Rose J.K.C."/>
            <person name="Tang K."/>
        </authorList>
    </citation>
    <scope>NUCLEOTIDE SEQUENCE [LARGE SCALE GENOMIC DNA]</scope>
    <source>
        <strain evidence="4">cv. Huhao1</strain>
        <tissue evidence="3">Leaf</tissue>
    </source>
</reference>
<feature type="domain" description="HAT C-terminal dimerisation" evidence="2">
    <location>
        <begin position="26"/>
        <end position="83"/>
    </location>
</feature>
<gene>
    <name evidence="3" type="ORF">CTI12_AA136170</name>
</gene>
<keyword evidence="1" id="KW-0812">Transmembrane</keyword>
<organism evidence="3 4">
    <name type="scientific">Artemisia annua</name>
    <name type="common">Sweet wormwood</name>
    <dbReference type="NCBI Taxonomy" id="35608"/>
    <lineage>
        <taxon>Eukaryota</taxon>
        <taxon>Viridiplantae</taxon>
        <taxon>Streptophyta</taxon>
        <taxon>Embryophyta</taxon>
        <taxon>Tracheophyta</taxon>
        <taxon>Spermatophyta</taxon>
        <taxon>Magnoliopsida</taxon>
        <taxon>eudicotyledons</taxon>
        <taxon>Gunneridae</taxon>
        <taxon>Pentapetalae</taxon>
        <taxon>asterids</taxon>
        <taxon>campanulids</taxon>
        <taxon>Asterales</taxon>
        <taxon>Asteraceae</taxon>
        <taxon>Asteroideae</taxon>
        <taxon>Anthemideae</taxon>
        <taxon>Artemisiinae</taxon>
        <taxon>Artemisia</taxon>
    </lineage>
</organism>
<dbReference type="OrthoDB" id="118159at2759"/>
<dbReference type="EMBL" id="PKPP01000958">
    <property type="protein sequence ID" value="PWA87015.1"/>
    <property type="molecule type" value="Genomic_DNA"/>
</dbReference>
<evidence type="ECO:0000259" key="2">
    <source>
        <dbReference type="Pfam" id="PF05699"/>
    </source>
</evidence>
<dbReference type="AlphaFoldDB" id="A0A2U1PMN5"/>
<evidence type="ECO:0000256" key="1">
    <source>
        <dbReference type="SAM" id="Phobius"/>
    </source>
</evidence>
<feature type="transmembrane region" description="Helical" evidence="1">
    <location>
        <begin position="149"/>
        <end position="171"/>
    </location>
</feature>
<dbReference type="GO" id="GO:0046983">
    <property type="term" value="F:protein dimerization activity"/>
    <property type="evidence" value="ECO:0007669"/>
    <property type="project" value="InterPro"/>
</dbReference>